<evidence type="ECO:0000256" key="1">
    <source>
        <dbReference type="ARBA" id="ARBA00023015"/>
    </source>
</evidence>
<keyword evidence="1" id="KW-0805">Transcription regulation</keyword>
<comment type="caution">
    <text evidence="5">The sequence shown here is derived from an EMBL/GenBank/DDBJ whole genome shotgun (WGS) entry which is preliminary data.</text>
</comment>
<protein>
    <submittedName>
        <fullName evidence="5">Response regulator transcription factor</fullName>
    </submittedName>
</protein>
<dbReference type="InterPro" id="IPR000792">
    <property type="entry name" value="Tscrpt_reg_LuxR_C"/>
</dbReference>
<dbReference type="EMBL" id="JADKPO010000015">
    <property type="protein sequence ID" value="MBF4768657.1"/>
    <property type="molecule type" value="Genomic_DNA"/>
</dbReference>
<keyword evidence="3" id="KW-0804">Transcription</keyword>
<feature type="domain" description="HTH luxR-type" evidence="4">
    <location>
        <begin position="477"/>
        <end position="542"/>
    </location>
</feature>
<dbReference type="Proteomes" id="UP000660668">
    <property type="component" value="Unassembled WGS sequence"/>
</dbReference>
<dbReference type="InterPro" id="IPR011990">
    <property type="entry name" value="TPR-like_helical_dom_sf"/>
</dbReference>
<dbReference type="Pfam" id="PF00196">
    <property type="entry name" value="GerE"/>
    <property type="match status" value="1"/>
</dbReference>
<dbReference type="InterPro" id="IPR016032">
    <property type="entry name" value="Sig_transdc_resp-reg_C-effctor"/>
</dbReference>
<keyword evidence="2" id="KW-0238">DNA-binding</keyword>
<dbReference type="RefSeq" id="WP_194696807.1">
    <property type="nucleotide sequence ID" value="NZ_JADKPO010000015.1"/>
</dbReference>
<evidence type="ECO:0000259" key="4">
    <source>
        <dbReference type="PROSITE" id="PS50043"/>
    </source>
</evidence>
<dbReference type="Gene3D" id="1.10.10.10">
    <property type="entry name" value="Winged helix-like DNA-binding domain superfamily/Winged helix DNA-binding domain"/>
    <property type="match status" value="1"/>
</dbReference>
<keyword evidence="6" id="KW-1185">Reference proteome</keyword>
<reference evidence="5" key="1">
    <citation type="submission" date="2020-11" db="EMBL/GenBank/DDBJ databases">
        <title>Nocardioides cynanchi sp. nov., isolated from soil of rhizosphere of Cynanchum wilfordii.</title>
        <authorList>
            <person name="Lee J.-S."/>
            <person name="Suh M.K."/>
            <person name="Kim J.-S."/>
        </authorList>
    </citation>
    <scope>NUCLEOTIDE SEQUENCE</scope>
    <source>
        <strain evidence="5">KCTC 19276</strain>
    </source>
</reference>
<accession>A0A930YIX4</accession>
<dbReference type="GO" id="GO:0006355">
    <property type="term" value="P:regulation of DNA-templated transcription"/>
    <property type="evidence" value="ECO:0007669"/>
    <property type="project" value="InterPro"/>
</dbReference>
<evidence type="ECO:0000313" key="5">
    <source>
        <dbReference type="EMBL" id="MBF4768657.1"/>
    </source>
</evidence>
<dbReference type="PANTHER" id="PTHR44688:SF16">
    <property type="entry name" value="DNA-BINDING TRANSCRIPTIONAL ACTIVATOR DEVR_DOSR"/>
    <property type="match status" value="1"/>
</dbReference>
<dbReference type="SMART" id="SM00421">
    <property type="entry name" value="HTH_LUXR"/>
    <property type="match status" value="1"/>
</dbReference>
<proteinExistence type="predicted"/>
<dbReference type="GO" id="GO:0003677">
    <property type="term" value="F:DNA binding"/>
    <property type="evidence" value="ECO:0007669"/>
    <property type="project" value="UniProtKB-KW"/>
</dbReference>
<evidence type="ECO:0000313" key="6">
    <source>
        <dbReference type="Proteomes" id="UP000660668"/>
    </source>
</evidence>
<dbReference type="PROSITE" id="PS50043">
    <property type="entry name" value="HTH_LUXR_2"/>
    <property type="match status" value="1"/>
</dbReference>
<evidence type="ECO:0000256" key="2">
    <source>
        <dbReference type="ARBA" id="ARBA00023125"/>
    </source>
</evidence>
<dbReference type="AlphaFoldDB" id="A0A930YIX4"/>
<name>A0A930YIX4_9ACTN</name>
<evidence type="ECO:0000256" key="3">
    <source>
        <dbReference type="ARBA" id="ARBA00023163"/>
    </source>
</evidence>
<gene>
    <name evidence="5" type="ORF">ISU10_12875</name>
</gene>
<dbReference type="PANTHER" id="PTHR44688">
    <property type="entry name" value="DNA-BINDING TRANSCRIPTIONAL ACTIVATOR DEVR_DOSR"/>
    <property type="match status" value="1"/>
</dbReference>
<dbReference type="InterPro" id="IPR036388">
    <property type="entry name" value="WH-like_DNA-bd_sf"/>
</dbReference>
<dbReference type="SUPFAM" id="SSF46894">
    <property type="entry name" value="C-terminal effector domain of the bipartite response regulators"/>
    <property type="match status" value="1"/>
</dbReference>
<sequence>MSSEPGHLETAREHHGASRWARACEEYAAGDSETTPLSVEDLECWAEAAQVIGRIDEAIAVLTRSFELWAEAGEVHEATRTAYWLWSAHVFTRGEFAIAAGWVGRAQTLAAERGSDEYGWLLIPRAYVYIGKGDFATAEGLLHRATELGLGRGDIDLITVATTMRGRATLKLGSLEDGLALLDAAMVRILTRATSPRTTSVMYCAAIGSCYEVQEIARAAEWSVALDQWLGTLPQLGGAYFGNCRIYRAILMRLRGDWSRAQEELEQACRDLAVDGQLVAGHAWYELGELRRLQGRPGVEEAFERATAFGHSAQPGLALYRLSQGNTQAADAGLRRVLAERQQADERLLLLPAVMEVCLASGRIDEANDVIIEMAKTARTYPTTAMRAILDAARGALALSEDRPAAALAGLRAASDRWRELGAVYETAQVGVRIAMGCRALGDDEGARMELRAALATFERLGASPDASLTRGLMSDQNAHFAVLSPREIEVLRLIVTGSTNAEIAALLALSERTIHRHVSNILTKLGVRSRTAAAAFAVHHGLT</sequence>
<dbReference type="PRINTS" id="PR00038">
    <property type="entry name" value="HTHLUXR"/>
</dbReference>
<dbReference type="CDD" id="cd06170">
    <property type="entry name" value="LuxR_C_like"/>
    <property type="match status" value="1"/>
</dbReference>
<dbReference type="PROSITE" id="PS00622">
    <property type="entry name" value="HTH_LUXR_1"/>
    <property type="match status" value="1"/>
</dbReference>
<dbReference type="SUPFAM" id="SSF48452">
    <property type="entry name" value="TPR-like"/>
    <property type="match status" value="1"/>
</dbReference>
<dbReference type="Gene3D" id="1.25.40.10">
    <property type="entry name" value="Tetratricopeptide repeat domain"/>
    <property type="match status" value="1"/>
</dbReference>
<organism evidence="5 6">
    <name type="scientific">Nocardioides agariphilus</name>
    <dbReference type="NCBI Taxonomy" id="433664"/>
    <lineage>
        <taxon>Bacteria</taxon>
        <taxon>Bacillati</taxon>
        <taxon>Actinomycetota</taxon>
        <taxon>Actinomycetes</taxon>
        <taxon>Propionibacteriales</taxon>
        <taxon>Nocardioidaceae</taxon>
        <taxon>Nocardioides</taxon>
    </lineage>
</organism>